<dbReference type="PANTHER" id="PTHR15137:SF9">
    <property type="entry name" value="TRANSCRIPTION INITIATION FACTOR TFIID SUBUNIT 2"/>
    <property type="match status" value="1"/>
</dbReference>
<feature type="compositionally biased region" description="Pro residues" evidence="9">
    <location>
        <begin position="1463"/>
        <end position="1472"/>
    </location>
</feature>
<dbReference type="GO" id="GO:0003682">
    <property type="term" value="F:chromatin binding"/>
    <property type="evidence" value="ECO:0007669"/>
    <property type="project" value="TreeGrafter"/>
</dbReference>
<dbReference type="Proteomes" id="UP001153365">
    <property type="component" value="Unassembled WGS sequence"/>
</dbReference>
<feature type="compositionally biased region" description="Low complexity" evidence="9">
    <location>
        <begin position="1391"/>
        <end position="1400"/>
    </location>
</feature>
<dbReference type="SMART" id="SM00297">
    <property type="entry name" value="BROMO"/>
    <property type="match status" value="3"/>
</dbReference>
<keyword evidence="12" id="KW-1185">Reference proteome</keyword>
<keyword evidence="7" id="KW-0539">Nucleus</keyword>
<dbReference type="InterPro" id="IPR057345">
    <property type="entry name" value="Ig-like_TAF2"/>
</dbReference>
<evidence type="ECO:0000256" key="4">
    <source>
        <dbReference type="ARBA" id="ARBA00023015"/>
    </source>
</evidence>
<dbReference type="InterPro" id="IPR037813">
    <property type="entry name" value="TAF2"/>
</dbReference>
<dbReference type="EMBL" id="CALTRL010001666">
    <property type="protein sequence ID" value="CAH7673331.1"/>
    <property type="molecule type" value="Genomic_DNA"/>
</dbReference>
<feature type="compositionally biased region" description="Pro residues" evidence="9">
    <location>
        <begin position="1490"/>
        <end position="1504"/>
    </location>
</feature>
<feature type="region of interest" description="Disordered" evidence="9">
    <location>
        <begin position="1184"/>
        <end position="1203"/>
    </location>
</feature>
<feature type="region of interest" description="Disordered" evidence="9">
    <location>
        <begin position="2035"/>
        <end position="2065"/>
    </location>
</feature>
<dbReference type="InterPro" id="IPR042097">
    <property type="entry name" value="Aminopeptidase_N-like_N_sf"/>
</dbReference>
<dbReference type="PROSITE" id="PS00633">
    <property type="entry name" value="BROMODOMAIN_1"/>
    <property type="match status" value="2"/>
</dbReference>
<dbReference type="InterPro" id="IPR001487">
    <property type="entry name" value="Bromodomain"/>
</dbReference>
<organism evidence="11 12">
    <name type="scientific">Phakopsora pachyrhizi</name>
    <name type="common">Asian soybean rust disease fungus</name>
    <dbReference type="NCBI Taxonomy" id="170000"/>
    <lineage>
        <taxon>Eukaryota</taxon>
        <taxon>Fungi</taxon>
        <taxon>Dikarya</taxon>
        <taxon>Basidiomycota</taxon>
        <taxon>Pucciniomycotina</taxon>
        <taxon>Pucciniomycetes</taxon>
        <taxon>Pucciniales</taxon>
        <taxon>Phakopsoraceae</taxon>
        <taxon>Phakopsora</taxon>
    </lineage>
</organism>
<dbReference type="GO" id="GO:0006325">
    <property type="term" value="P:chromatin organization"/>
    <property type="evidence" value="ECO:0007669"/>
    <property type="project" value="UniProtKB-ARBA"/>
</dbReference>
<dbReference type="GO" id="GO:0000976">
    <property type="term" value="F:transcription cis-regulatory region binding"/>
    <property type="evidence" value="ECO:0007669"/>
    <property type="project" value="TreeGrafter"/>
</dbReference>
<accession>A0AAV0AW48</accession>
<dbReference type="Gene3D" id="2.60.40.1730">
    <property type="entry name" value="tricorn interacting facor f3 domain"/>
    <property type="match status" value="1"/>
</dbReference>
<keyword evidence="6" id="KW-0804">Transcription</keyword>
<evidence type="ECO:0000256" key="9">
    <source>
        <dbReference type="SAM" id="MobiDB-lite"/>
    </source>
</evidence>
<reference evidence="11" key="1">
    <citation type="submission" date="2022-06" db="EMBL/GenBank/DDBJ databases">
        <authorList>
            <consortium name="SYNGENTA / RWTH Aachen University"/>
        </authorList>
    </citation>
    <scope>NUCLEOTIDE SEQUENCE</scope>
</reference>
<feature type="compositionally biased region" description="Polar residues" evidence="9">
    <location>
        <begin position="133"/>
        <end position="150"/>
    </location>
</feature>
<evidence type="ECO:0000256" key="6">
    <source>
        <dbReference type="ARBA" id="ARBA00023163"/>
    </source>
</evidence>
<feature type="domain" description="Bromo" evidence="10">
    <location>
        <begin position="1915"/>
        <end position="1990"/>
    </location>
</feature>
<feature type="domain" description="Bromo" evidence="10">
    <location>
        <begin position="1241"/>
        <end position="1313"/>
    </location>
</feature>
<dbReference type="InterPro" id="IPR027268">
    <property type="entry name" value="Peptidase_M4/M1_CTD_sf"/>
</dbReference>
<feature type="compositionally biased region" description="Low complexity" evidence="9">
    <location>
        <begin position="1736"/>
        <end position="1761"/>
    </location>
</feature>
<evidence type="ECO:0000313" key="12">
    <source>
        <dbReference type="Proteomes" id="UP001153365"/>
    </source>
</evidence>
<name>A0AAV0AW48_PHAPC</name>
<dbReference type="PRINTS" id="PR00503">
    <property type="entry name" value="BROMODOMAIN"/>
</dbReference>
<evidence type="ECO:0000256" key="1">
    <source>
        <dbReference type="ARBA" id="ARBA00004123"/>
    </source>
</evidence>
<dbReference type="Gene3D" id="1.20.920.10">
    <property type="entry name" value="Bromodomain-like"/>
    <property type="match status" value="3"/>
</dbReference>
<feature type="compositionally biased region" description="Polar residues" evidence="9">
    <location>
        <begin position="1685"/>
        <end position="1697"/>
    </location>
</feature>
<dbReference type="CDD" id="cd09839">
    <property type="entry name" value="M1_like_TAF2"/>
    <property type="match status" value="1"/>
</dbReference>
<evidence type="ECO:0000313" key="11">
    <source>
        <dbReference type="EMBL" id="CAH7673331.1"/>
    </source>
</evidence>
<dbReference type="GO" id="GO:0016251">
    <property type="term" value="F:RNA polymerase II general transcription initiation factor activity"/>
    <property type="evidence" value="ECO:0007669"/>
    <property type="project" value="TreeGrafter"/>
</dbReference>
<evidence type="ECO:0000256" key="8">
    <source>
        <dbReference type="PROSITE-ProRule" id="PRU00035"/>
    </source>
</evidence>
<comment type="caution">
    <text evidence="11">The sequence shown here is derived from an EMBL/GenBank/DDBJ whole genome shotgun (WGS) entry which is preliminary data.</text>
</comment>
<dbReference type="PANTHER" id="PTHR15137">
    <property type="entry name" value="TRANSCRIPTION INITIATION FACTOR TFIID"/>
    <property type="match status" value="1"/>
</dbReference>
<dbReference type="Pfam" id="PF25316">
    <property type="entry name" value="TAF2_3rd"/>
    <property type="match status" value="1"/>
</dbReference>
<dbReference type="InterPro" id="IPR018359">
    <property type="entry name" value="Bromodomain_CS"/>
</dbReference>
<feature type="compositionally biased region" description="Polar residues" evidence="9">
    <location>
        <begin position="1718"/>
        <end position="1735"/>
    </location>
</feature>
<comment type="similarity">
    <text evidence="2">Belongs to the TAF2 family.</text>
</comment>
<dbReference type="Pfam" id="PF25577">
    <property type="entry name" value="TPR_TAF2_C"/>
    <property type="match status" value="1"/>
</dbReference>
<sequence>MNPLNRGFTISHQRVILDIDLNGQIDAVTEISVLPLSAQLNTLHLHCEKLLISSISSIDQSQPSSESSSSSSSSSLNFILNEPDQVQIPDPSSVKQFPEAKRRLFERINEKEAGELIIELKPSLIKTIDPKSSDAQSSSLNTPSNQTNAVKESHPEFEPFTIRIEYSVPTSAKYHHLPNSSICLVEDPLSPHLFTNSTSARSWIPCLDSLWERCTWELEFIVPRFIKLIDNSQADSVDHSVIVVSSGECLEQVIHPSDLRKAIFYYSQPILTSVQHLAWVVGPLEVLDLSPSSHKSPSIFDNRDDLNHDESLGQIKLYAFCLPNKKSQLLGTVQFLSQVFSFFTGEYGSYPYSSYKVVFVNMSSATHSIGTNFNSATLTIYPSDLLYPPEVIDQVYETKPTMVQSLSAQWVGINIIPKSPADTWLINGLSLYITGLYFKSIWGTNEYKYRIKKDMLRCVEMDVNKPPICQPGLPSAIDAESGRGASFGLSRVISKIFLSAISGEMKENMLSTNSFLRICRKLNGNELKSWAEQWIYSSGCPIFEVTAIFNRKKMMHELNLKQINRCKTYYHSEEHDSGAGWEEKTNLKPVDRFEGQMSIRIHESDGIPYEHVLDIKDNFKKYELPSNHKNHRRLKRTSKRYLTVTHSHNQEEETADDDREDDLLVGEPIWKDDRDRERWRIVDWSEEEDLMMGQSGVEWIRLDVEIEWICGFQFEMSSYMWLEQLQRERDVVAQFEAVQALRQLPSQVVSSYLCQTILSTNYFFKIRIEAILALVSCASHQYDYIGLFHLFKIFQEYYCYQPKLPSYDPFKMRMIPKPNSFEDFIGYFIRKAVVVAISQIRDRNGNPPSICQNFFLDQLIYNDNSCNKYSDAHYLSTIITSISDAFIDFPDRTVRREEKSELFSHDSNFFIKSNGSTHERRIDQKKMLILANELERCLIVDRLVPSYRNLITLAVIEAKLKMTLAGLIPVDLFFFLACTREGNYPPIRILGFDCLLLLRAFQEKAIIRYMFLVMREDRSLLVKRRLAQGLVQCLPILVFMEELSIESANHGLSVIEGITVHSKNKNKFDHKSVTKQLRVEVGRALILRECIMSVMLDPEVDVDVQTCLLKISEVLFKPSDESVPIKISNPTEPVTTTPTLPKIRIPASSTTIEAVQPPVQAPLPKIILRDQQQQHQYQLMQSATDDQNQISSQEAEPIKQNDTSSKLVATLIKRPKPKKFQASGMSIPDHKMCQNLLKKITNHALAAPFRKPVDPIRDNAPNYFNIISRPMDFKTMSDKLEMGQYTDREAFRSDFDLVLENCKTYNMPDSSLVLKHAEPMRLVFEKLWERSEKTMNALQAKGIGGASAGWKSLDMKPLVPPPNSLPIAPPPSFADFAAGGSKITPAPPFSSLPTSTTSPQLSPPVPKSGGLKVKLKSRGPVNPAETPSMPPPTSKPSLKIKFPSSSTPKTSGEVSRVAAPIGPNFPAPPPPTFAVTPAPSVSLTRIKAKVPPPPTFPPPSPPTIEPLSISSKPQSSSFNDFGSNDKTNLDSLTSKPTCSKQSLLQQATTADPKSLMASPGSRHPKRPTIIAKLSKPPPAPEFSMKSGASQTGLQPNFPAPPPPSIPDLSLNPSSRPSSVSSGPSKPTKIKVIQRSSQQPVDNVTILSTVPPLVKPAKSSTKPPKNACKVTKVNLTTKALEDKSRSNSVEPPLYNSTPVLEASTSPSPKKPKSKKATSNGTKINITAQNSPNSVQLSTGQSLSRTTSSSSIPLSSSTSFRPSGALASSAGLAVGSKEVERIKRASSLNVYGDETLNVRKAKGILKKMIDLPFGIWFRAPVDPVAVGAPTYYDEIRNPMDLTTMIKNLDRGLYQKQKDLMRDFDLIVANCIQFNGVQANVSMDALQMEKAWKTEWEKASKLSYNDKRALLGLFNKLNQVPGVEVFSEPVDPVRLEIPNYFIIIGGQENARDLGTIKKKLTSDGYHTLKQFEVDIRQMLVNCFKFNPPETPVALIGKDLEKVFEAEMNKIKRGVQNGGGGGGGGGNITGTVGAVGGVGGISGGDNGSSNNNKRKGNESGSNFKRPKMS</sequence>
<dbReference type="Gene3D" id="1.10.390.10">
    <property type="entry name" value="Neutral Protease Domain 2"/>
    <property type="match status" value="1"/>
</dbReference>
<dbReference type="Pfam" id="PF00439">
    <property type="entry name" value="Bromodomain"/>
    <property type="match status" value="3"/>
</dbReference>
<keyword evidence="5 8" id="KW-0103">Bromodomain</keyword>
<protein>
    <recommendedName>
        <fullName evidence="3">Transcription initiation factor TFIID subunit 2</fullName>
    </recommendedName>
</protein>
<comment type="subcellular location">
    <subcellularLocation>
        <location evidence="1">Nucleus</location>
    </subcellularLocation>
</comment>
<dbReference type="InterPro" id="IPR057991">
    <property type="entry name" value="TPR_TAF2_C"/>
</dbReference>
<feature type="region of interest" description="Disordered" evidence="9">
    <location>
        <begin position="129"/>
        <end position="153"/>
    </location>
</feature>
<dbReference type="SUPFAM" id="SSF63737">
    <property type="entry name" value="Leukotriene A4 hydrolase N-terminal domain"/>
    <property type="match status" value="1"/>
</dbReference>
<dbReference type="InterPro" id="IPR036427">
    <property type="entry name" value="Bromodomain-like_sf"/>
</dbReference>
<feature type="compositionally biased region" description="Low complexity" evidence="9">
    <location>
        <begin position="1606"/>
        <end position="1626"/>
    </location>
</feature>
<feature type="compositionally biased region" description="Pro residues" evidence="9">
    <location>
        <begin position="1361"/>
        <end position="1372"/>
    </location>
</feature>
<evidence type="ECO:0000256" key="7">
    <source>
        <dbReference type="ARBA" id="ARBA00023242"/>
    </source>
</evidence>
<feature type="compositionally biased region" description="Polar residues" evidence="9">
    <location>
        <begin position="1443"/>
        <end position="1453"/>
    </location>
</feature>
<feature type="compositionally biased region" description="Polar residues" evidence="9">
    <location>
        <begin position="1518"/>
        <end position="1551"/>
    </location>
</feature>
<dbReference type="PRINTS" id="PR01217">
    <property type="entry name" value="PRICHEXTENSN"/>
</dbReference>
<feature type="region of interest" description="Disordered" evidence="9">
    <location>
        <begin position="1361"/>
        <end position="1761"/>
    </location>
</feature>
<dbReference type="GO" id="GO:0005669">
    <property type="term" value="C:transcription factor TFIID complex"/>
    <property type="evidence" value="ECO:0007669"/>
    <property type="project" value="InterPro"/>
</dbReference>
<dbReference type="SUPFAM" id="SSF47370">
    <property type="entry name" value="Bromodomain"/>
    <property type="match status" value="3"/>
</dbReference>
<gene>
    <name evidence="11" type="ORF">PPACK8108_LOCUS8220</name>
</gene>
<keyword evidence="4" id="KW-0805">Transcription regulation</keyword>
<dbReference type="SUPFAM" id="SSF55486">
    <property type="entry name" value="Metalloproteases ('zincins'), catalytic domain"/>
    <property type="match status" value="1"/>
</dbReference>
<dbReference type="PROSITE" id="PS50014">
    <property type="entry name" value="BROMODOMAIN_2"/>
    <property type="match status" value="3"/>
</dbReference>
<dbReference type="GO" id="GO:0006367">
    <property type="term" value="P:transcription initiation at RNA polymerase II promoter"/>
    <property type="evidence" value="ECO:0007669"/>
    <property type="project" value="TreeGrafter"/>
</dbReference>
<evidence type="ECO:0000259" key="10">
    <source>
        <dbReference type="PROSITE" id="PS50014"/>
    </source>
</evidence>
<feature type="compositionally biased region" description="Low complexity" evidence="9">
    <location>
        <begin position="1505"/>
        <end position="1517"/>
    </location>
</feature>
<proteinExistence type="inferred from homology"/>
<evidence type="ECO:0000256" key="5">
    <source>
        <dbReference type="ARBA" id="ARBA00023117"/>
    </source>
</evidence>
<evidence type="ECO:0000256" key="3">
    <source>
        <dbReference type="ARBA" id="ARBA00017363"/>
    </source>
</evidence>
<feature type="compositionally biased region" description="Polar residues" evidence="9">
    <location>
        <begin position="1633"/>
        <end position="1647"/>
    </location>
</feature>
<feature type="domain" description="Bromo" evidence="10">
    <location>
        <begin position="1807"/>
        <end position="1879"/>
    </location>
</feature>
<evidence type="ECO:0000256" key="2">
    <source>
        <dbReference type="ARBA" id="ARBA00010937"/>
    </source>
</evidence>